<feature type="signal peptide" evidence="3">
    <location>
        <begin position="1"/>
        <end position="19"/>
    </location>
</feature>
<comment type="caution">
    <text evidence="4">The sequence shown here is derived from an EMBL/GenBank/DDBJ whole genome shotgun (WGS) entry which is preliminary data.</text>
</comment>
<evidence type="ECO:0008006" key="6">
    <source>
        <dbReference type="Google" id="ProtNLM"/>
    </source>
</evidence>
<gene>
    <name evidence="4" type="ORF">O3P69_015113</name>
</gene>
<dbReference type="EMBL" id="JARAKH010000039">
    <property type="protein sequence ID" value="KAK8381882.1"/>
    <property type="molecule type" value="Genomic_DNA"/>
</dbReference>
<dbReference type="Proteomes" id="UP001487740">
    <property type="component" value="Unassembled WGS sequence"/>
</dbReference>
<reference evidence="4 5" key="1">
    <citation type="submission" date="2023-03" db="EMBL/GenBank/DDBJ databases">
        <title>High-quality genome of Scylla paramamosain provides insights in environmental adaptation.</title>
        <authorList>
            <person name="Zhang L."/>
        </authorList>
    </citation>
    <scope>NUCLEOTIDE SEQUENCE [LARGE SCALE GENOMIC DNA]</scope>
    <source>
        <strain evidence="4">LZ_2023a</strain>
        <tissue evidence="4">Muscle</tissue>
    </source>
</reference>
<accession>A0AAW0T3U4</accession>
<dbReference type="AlphaFoldDB" id="A0AAW0T3U4"/>
<organism evidence="4 5">
    <name type="scientific">Scylla paramamosain</name>
    <name type="common">Mud crab</name>
    <dbReference type="NCBI Taxonomy" id="85552"/>
    <lineage>
        <taxon>Eukaryota</taxon>
        <taxon>Metazoa</taxon>
        <taxon>Ecdysozoa</taxon>
        <taxon>Arthropoda</taxon>
        <taxon>Crustacea</taxon>
        <taxon>Multicrustacea</taxon>
        <taxon>Malacostraca</taxon>
        <taxon>Eumalacostraca</taxon>
        <taxon>Eucarida</taxon>
        <taxon>Decapoda</taxon>
        <taxon>Pleocyemata</taxon>
        <taxon>Brachyura</taxon>
        <taxon>Eubrachyura</taxon>
        <taxon>Portunoidea</taxon>
        <taxon>Portunidae</taxon>
        <taxon>Portuninae</taxon>
        <taxon>Scylla</taxon>
    </lineage>
</organism>
<dbReference type="Pfam" id="PF00379">
    <property type="entry name" value="Chitin_bind_4"/>
    <property type="match status" value="1"/>
</dbReference>
<keyword evidence="5" id="KW-1185">Reference proteome</keyword>
<dbReference type="PANTHER" id="PTHR12236:SF79">
    <property type="entry name" value="CUTICULAR PROTEIN 50CB-RELATED"/>
    <property type="match status" value="1"/>
</dbReference>
<dbReference type="InterPro" id="IPR051217">
    <property type="entry name" value="Insect_Cuticle_Struc_Prot"/>
</dbReference>
<feature type="chain" id="PRO_5043351201" description="Cuticle protein" evidence="3">
    <location>
        <begin position="20"/>
        <end position="146"/>
    </location>
</feature>
<keyword evidence="1 2" id="KW-0193">Cuticle</keyword>
<sequence length="146" mass="16704">MKATTTILLSVVAATWAAAIPNPYPSPAPAPQQDFFEDSLETASYQAPVIQPVYESEPALYTFQWEVNDDYYGNYYGHQEHRDGPITRGSYYTRLPDSRLMKVEYYVDEYGYHPTITYEGEAQYPTPQAYQPVHHNVHPGKGDLYL</sequence>
<proteinExistence type="predicted"/>
<dbReference type="InterPro" id="IPR000618">
    <property type="entry name" value="Insect_cuticle"/>
</dbReference>
<evidence type="ECO:0000313" key="4">
    <source>
        <dbReference type="EMBL" id="KAK8381882.1"/>
    </source>
</evidence>
<dbReference type="PANTHER" id="PTHR12236">
    <property type="entry name" value="STRUCTURAL CONTITUENT OF CUTICLE"/>
    <property type="match status" value="1"/>
</dbReference>
<dbReference type="PROSITE" id="PS51155">
    <property type="entry name" value="CHIT_BIND_RR_2"/>
    <property type="match status" value="1"/>
</dbReference>
<evidence type="ECO:0000313" key="5">
    <source>
        <dbReference type="Proteomes" id="UP001487740"/>
    </source>
</evidence>
<dbReference type="GO" id="GO:0042302">
    <property type="term" value="F:structural constituent of cuticle"/>
    <property type="evidence" value="ECO:0007669"/>
    <property type="project" value="UniProtKB-UniRule"/>
</dbReference>
<evidence type="ECO:0000256" key="3">
    <source>
        <dbReference type="SAM" id="SignalP"/>
    </source>
</evidence>
<dbReference type="GO" id="GO:0005615">
    <property type="term" value="C:extracellular space"/>
    <property type="evidence" value="ECO:0007669"/>
    <property type="project" value="TreeGrafter"/>
</dbReference>
<evidence type="ECO:0000256" key="2">
    <source>
        <dbReference type="PROSITE-ProRule" id="PRU00497"/>
    </source>
</evidence>
<dbReference type="GO" id="GO:0031012">
    <property type="term" value="C:extracellular matrix"/>
    <property type="evidence" value="ECO:0007669"/>
    <property type="project" value="TreeGrafter"/>
</dbReference>
<keyword evidence="3" id="KW-0732">Signal</keyword>
<evidence type="ECO:0000256" key="1">
    <source>
        <dbReference type="ARBA" id="ARBA00022460"/>
    </source>
</evidence>
<name>A0AAW0T3U4_SCYPA</name>
<protein>
    <recommendedName>
        <fullName evidence="6">Cuticle protein</fullName>
    </recommendedName>
</protein>